<dbReference type="AlphaFoldDB" id="A0A922SNJ0"/>
<protein>
    <submittedName>
        <fullName evidence="1">Uncharacterized protein</fullName>
    </submittedName>
</protein>
<proteinExistence type="predicted"/>
<reference evidence="1" key="1">
    <citation type="journal article" date="2021" name="G3 (Bethesda)">
        <title>Genome and transcriptome analysis of the beet armyworm Spodoptera exigua reveals targets for pest control. .</title>
        <authorList>
            <person name="Simon S."/>
            <person name="Breeschoten T."/>
            <person name="Jansen H.J."/>
            <person name="Dirks R.P."/>
            <person name="Schranz M.E."/>
            <person name="Ros V.I.D."/>
        </authorList>
    </citation>
    <scope>NUCLEOTIDE SEQUENCE</scope>
    <source>
        <strain evidence="1">TB_SE_WUR_2020</strain>
    </source>
</reference>
<evidence type="ECO:0000313" key="1">
    <source>
        <dbReference type="EMBL" id="KAH9645032.1"/>
    </source>
</evidence>
<name>A0A922SNJ0_SPOEX</name>
<dbReference type="EMBL" id="JACEFF010000057">
    <property type="protein sequence ID" value="KAH9645032.1"/>
    <property type="molecule type" value="Genomic_DNA"/>
</dbReference>
<dbReference type="Proteomes" id="UP000814243">
    <property type="component" value="Unassembled WGS sequence"/>
</dbReference>
<sequence length="289" mass="33609">MAGRKSTIPLSNMKVVVQIHKDTFVKSVPSVSHKVYDCIQKQLAELFNYHMKKPAIQMSIKRHYNFFFDNIENIPTLEHYFDDSDEKDVDITDESDEVQVKFLMDYHEYRNIEPTNHKLLKNNWTNELQDQIWAKTDLQCTFSFKSNYVPSNLKLNNIKCDGKCTQCGANILVTIDPITTNFIDVTCLISRYKKDFVHDSTIKNKLNSVRKQKLAVILKHNRALAVRAMMADNIIGINEPSEPPTFPKLSTLRRIRHEVKRALQFDKNTILSIYAMSQSHLILLFKNLV</sequence>
<evidence type="ECO:0000313" key="2">
    <source>
        <dbReference type="Proteomes" id="UP000814243"/>
    </source>
</evidence>
<gene>
    <name evidence="1" type="ORF">HF086_005577</name>
</gene>
<organism evidence="1 2">
    <name type="scientific">Spodoptera exigua</name>
    <name type="common">Beet armyworm</name>
    <name type="synonym">Noctua fulgens</name>
    <dbReference type="NCBI Taxonomy" id="7107"/>
    <lineage>
        <taxon>Eukaryota</taxon>
        <taxon>Metazoa</taxon>
        <taxon>Ecdysozoa</taxon>
        <taxon>Arthropoda</taxon>
        <taxon>Hexapoda</taxon>
        <taxon>Insecta</taxon>
        <taxon>Pterygota</taxon>
        <taxon>Neoptera</taxon>
        <taxon>Endopterygota</taxon>
        <taxon>Lepidoptera</taxon>
        <taxon>Glossata</taxon>
        <taxon>Ditrysia</taxon>
        <taxon>Noctuoidea</taxon>
        <taxon>Noctuidae</taxon>
        <taxon>Amphipyrinae</taxon>
        <taxon>Spodoptera</taxon>
    </lineage>
</organism>
<accession>A0A922SNJ0</accession>
<comment type="caution">
    <text evidence="1">The sequence shown here is derived from an EMBL/GenBank/DDBJ whole genome shotgun (WGS) entry which is preliminary data.</text>
</comment>